<feature type="compositionally biased region" description="Polar residues" evidence="1">
    <location>
        <begin position="33"/>
        <end position="43"/>
    </location>
</feature>
<dbReference type="AlphaFoldDB" id="A0A6A5SCX6"/>
<reference evidence="2" key="1">
    <citation type="journal article" date="2020" name="Stud. Mycol.">
        <title>101 Dothideomycetes genomes: a test case for predicting lifestyles and emergence of pathogens.</title>
        <authorList>
            <person name="Haridas S."/>
            <person name="Albert R."/>
            <person name="Binder M."/>
            <person name="Bloem J."/>
            <person name="Labutti K."/>
            <person name="Salamov A."/>
            <person name="Andreopoulos B."/>
            <person name="Baker S."/>
            <person name="Barry K."/>
            <person name="Bills G."/>
            <person name="Bluhm B."/>
            <person name="Cannon C."/>
            <person name="Castanera R."/>
            <person name="Culley D."/>
            <person name="Daum C."/>
            <person name="Ezra D."/>
            <person name="Gonzalez J."/>
            <person name="Henrissat B."/>
            <person name="Kuo A."/>
            <person name="Liang C."/>
            <person name="Lipzen A."/>
            <person name="Lutzoni F."/>
            <person name="Magnuson J."/>
            <person name="Mondo S."/>
            <person name="Nolan M."/>
            <person name="Ohm R."/>
            <person name="Pangilinan J."/>
            <person name="Park H.-J."/>
            <person name="Ramirez L."/>
            <person name="Alfaro M."/>
            <person name="Sun H."/>
            <person name="Tritt A."/>
            <person name="Yoshinaga Y."/>
            <person name="Zwiers L.-H."/>
            <person name="Turgeon B."/>
            <person name="Goodwin S."/>
            <person name="Spatafora J."/>
            <person name="Crous P."/>
            <person name="Grigoriev I."/>
        </authorList>
    </citation>
    <scope>NUCLEOTIDE SEQUENCE</scope>
    <source>
        <strain evidence="2">CBS 161.51</strain>
    </source>
</reference>
<accession>A0A6A5SCX6</accession>
<organism evidence="2 3">
    <name type="scientific">Clathrospora elynae</name>
    <dbReference type="NCBI Taxonomy" id="706981"/>
    <lineage>
        <taxon>Eukaryota</taxon>
        <taxon>Fungi</taxon>
        <taxon>Dikarya</taxon>
        <taxon>Ascomycota</taxon>
        <taxon>Pezizomycotina</taxon>
        <taxon>Dothideomycetes</taxon>
        <taxon>Pleosporomycetidae</taxon>
        <taxon>Pleosporales</taxon>
        <taxon>Diademaceae</taxon>
        <taxon>Clathrospora</taxon>
    </lineage>
</organism>
<dbReference type="EMBL" id="ML976141">
    <property type="protein sequence ID" value="KAF1937388.1"/>
    <property type="molecule type" value="Genomic_DNA"/>
</dbReference>
<name>A0A6A5SCX6_9PLEO</name>
<gene>
    <name evidence="2" type="ORF">EJ02DRAFT_56445</name>
</gene>
<protein>
    <submittedName>
        <fullName evidence="2">Uncharacterized protein</fullName>
    </submittedName>
</protein>
<sequence>MSGKGKKSDESPQDDTNSKDDRSSKGNNENDEAQNGGQDNASPPDQEEQDETLGTYGSAENSNELVVDHISRYYEFTAESQDTLEERLGALQTKLHNTGNIAQQQQAMYDLKEQSDIRKEHYR</sequence>
<evidence type="ECO:0000256" key="1">
    <source>
        <dbReference type="SAM" id="MobiDB-lite"/>
    </source>
</evidence>
<evidence type="ECO:0000313" key="2">
    <source>
        <dbReference type="EMBL" id="KAF1937388.1"/>
    </source>
</evidence>
<dbReference type="Proteomes" id="UP000800038">
    <property type="component" value="Unassembled WGS sequence"/>
</dbReference>
<keyword evidence="3" id="KW-1185">Reference proteome</keyword>
<proteinExistence type="predicted"/>
<feature type="region of interest" description="Disordered" evidence="1">
    <location>
        <begin position="1"/>
        <end position="63"/>
    </location>
</feature>
<evidence type="ECO:0000313" key="3">
    <source>
        <dbReference type="Proteomes" id="UP000800038"/>
    </source>
</evidence>
<feature type="compositionally biased region" description="Basic and acidic residues" evidence="1">
    <location>
        <begin position="1"/>
        <end position="24"/>
    </location>
</feature>